<name>A0A7X0AY32_9PROT</name>
<sequence length="173" mass="18633">MTDPSPRLTVREQLIRYVLGHLLPRVLPENMADTIKIYRARADTILESDLSDGATGAPDDAAALNLVVLKGPPSEQVSAAVQRNHLVLSVLATVRRKGKSADADVDAALADLGPAIQQEFERDPTLGDLAVDTVEVEVDQDPPITGAARVAQVFVTVQVEYWTRPGDQYALAP</sequence>
<protein>
    <recommendedName>
        <fullName evidence="3">DUF4255 domain-containing protein</fullName>
    </recommendedName>
</protein>
<evidence type="ECO:0000313" key="1">
    <source>
        <dbReference type="EMBL" id="MBB6251426.1"/>
    </source>
</evidence>
<accession>A0A7X0AY32</accession>
<dbReference type="AlphaFoldDB" id="A0A7X0AY32"/>
<evidence type="ECO:0008006" key="3">
    <source>
        <dbReference type="Google" id="ProtNLM"/>
    </source>
</evidence>
<reference evidence="1 2" key="1">
    <citation type="submission" date="2020-08" db="EMBL/GenBank/DDBJ databases">
        <title>Genomic Encyclopedia of Type Strains, Phase IV (KMG-IV): sequencing the most valuable type-strain genomes for metagenomic binning, comparative biology and taxonomic classification.</title>
        <authorList>
            <person name="Goeker M."/>
        </authorList>
    </citation>
    <scope>NUCLEOTIDE SEQUENCE [LARGE SCALE GENOMIC DNA]</scope>
    <source>
        <strain evidence="1 2">DSM 22198</strain>
    </source>
</reference>
<gene>
    <name evidence="1" type="ORF">FHS74_001977</name>
</gene>
<dbReference type="Proteomes" id="UP000539175">
    <property type="component" value="Unassembled WGS sequence"/>
</dbReference>
<comment type="caution">
    <text evidence="1">The sequence shown here is derived from an EMBL/GenBank/DDBJ whole genome shotgun (WGS) entry which is preliminary data.</text>
</comment>
<keyword evidence="2" id="KW-1185">Reference proteome</keyword>
<dbReference type="EMBL" id="JACIIZ010000005">
    <property type="protein sequence ID" value="MBB6251426.1"/>
    <property type="molecule type" value="Genomic_DNA"/>
</dbReference>
<organism evidence="1 2">
    <name type="scientific">Nitrospirillum iridis</name>
    <dbReference type="NCBI Taxonomy" id="765888"/>
    <lineage>
        <taxon>Bacteria</taxon>
        <taxon>Pseudomonadati</taxon>
        <taxon>Pseudomonadota</taxon>
        <taxon>Alphaproteobacteria</taxon>
        <taxon>Rhodospirillales</taxon>
        <taxon>Azospirillaceae</taxon>
        <taxon>Nitrospirillum</taxon>
    </lineage>
</organism>
<proteinExistence type="predicted"/>
<dbReference type="RefSeq" id="WP_184799921.1">
    <property type="nucleotide sequence ID" value="NZ_JACIIZ010000005.1"/>
</dbReference>
<evidence type="ECO:0000313" key="2">
    <source>
        <dbReference type="Proteomes" id="UP000539175"/>
    </source>
</evidence>